<evidence type="ECO:0000313" key="1">
    <source>
        <dbReference type="EMBL" id="RZC34028.1"/>
    </source>
</evidence>
<dbReference type="AlphaFoldDB" id="A0A482VNQ7"/>
<keyword evidence="2" id="KW-1185">Reference proteome</keyword>
<feature type="non-terminal residue" evidence="1">
    <location>
        <position position="93"/>
    </location>
</feature>
<organism evidence="1 2">
    <name type="scientific">Asbolus verrucosus</name>
    <name type="common">Desert ironclad beetle</name>
    <dbReference type="NCBI Taxonomy" id="1661398"/>
    <lineage>
        <taxon>Eukaryota</taxon>
        <taxon>Metazoa</taxon>
        <taxon>Ecdysozoa</taxon>
        <taxon>Arthropoda</taxon>
        <taxon>Hexapoda</taxon>
        <taxon>Insecta</taxon>
        <taxon>Pterygota</taxon>
        <taxon>Neoptera</taxon>
        <taxon>Endopterygota</taxon>
        <taxon>Coleoptera</taxon>
        <taxon>Polyphaga</taxon>
        <taxon>Cucujiformia</taxon>
        <taxon>Tenebrionidae</taxon>
        <taxon>Pimeliinae</taxon>
        <taxon>Asbolus</taxon>
    </lineage>
</organism>
<sequence>MDYPYDDIFKPIRVRYDTDENYVTEFLQRMKVAHRNAIATIEKTTDRVHDQFNKRTTPHEIKEGDRVYLYEPANKIGISSKLTKKWTGPYRVT</sequence>
<dbReference type="Proteomes" id="UP000292052">
    <property type="component" value="Unassembled WGS sequence"/>
</dbReference>
<accession>A0A482VNQ7</accession>
<name>A0A482VNQ7_ASBVE</name>
<comment type="caution">
    <text evidence="1">The sequence shown here is derived from an EMBL/GenBank/DDBJ whole genome shotgun (WGS) entry which is preliminary data.</text>
</comment>
<evidence type="ECO:0000313" key="2">
    <source>
        <dbReference type="Proteomes" id="UP000292052"/>
    </source>
</evidence>
<proteinExistence type="predicted"/>
<dbReference type="EMBL" id="QDEB01083662">
    <property type="protein sequence ID" value="RZC34028.1"/>
    <property type="molecule type" value="Genomic_DNA"/>
</dbReference>
<protein>
    <submittedName>
        <fullName evidence="1">Uncharacterized protein</fullName>
    </submittedName>
</protein>
<gene>
    <name evidence="1" type="ORF">BDFB_014190</name>
</gene>
<reference evidence="1 2" key="1">
    <citation type="submission" date="2017-03" db="EMBL/GenBank/DDBJ databases">
        <title>Genome of the blue death feigning beetle - Asbolus verrucosus.</title>
        <authorList>
            <person name="Rider S.D."/>
        </authorList>
    </citation>
    <scope>NUCLEOTIDE SEQUENCE [LARGE SCALE GENOMIC DNA]</scope>
    <source>
        <strain evidence="1">Butters</strain>
        <tissue evidence="1">Head and leg muscle</tissue>
    </source>
</reference>
<dbReference type="OrthoDB" id="6768976at2759"/>